<dbReference type="PANTHER" id="PTHR43592">
    <property type="entry name" value="CAAX AMINO TERMINAL PROTEASE"/>
    <property type="match status" value="1"/>
</dbReference>
<evidence type="ECO:0000259" key="2">
    <source>
        <dbReference type="Pfam" id="PF02517"/>
    </source>
</evidence>
<feature type="transmembrane region" description="Helical" evidence="1">
    <location>
        <begin position="297"/>
        <end position="316"/>
    </location>
</feature>
<keyword evidence="4" id="KW-1185">Reference proteome</keyword>
<dbReference type="GO" id="GO:0080120">
    <property type="term" value="P:CAAX-box protein maturation"/>
    <property type="evidence" value="ECO:0007669"/>
    <property type="project" value="UniProtKB-ARBA"/>
</dbReference>
<dbReference type="PANTHER" id="PTHR43592:SF15">
    <property type="entry name" value="CAAX AMINO TERMINAL PROTEASE FAMILY PROTEIN"/>
    <property type="match status" value="1"/>
</dbReference>
<feature type="domain" description="CAAX prenyl protease 2/Lysostaphin resistance protein A-like" evidence="2">
    <location>
        <begin position="121"/>
        <end position="206"/>
    </location>
</feature>
<feature type="transmembrane region" description="Helical" evidence="1">
    <location>
        <begin position="156"/>
        <end position="189"/>
    </location>
</feature>
<feature type="transmembrane region" description="Helical" evidence="1">
    <location>
        <begin position="237"/>
        <end position="265"/>
    </location>
</feature>
<evidence type="ECO:0000256" key="1">
    <source>
        <dbReference type="SAM" id="Phobius"/>
    </source>
</evidence>
<dbReference type="Proteomes" id="UP000579281">
    <property type="component" value="Unassembled WGS sequence"/>
</dbReference>
<feature type="transmembrane region" description="Helical" evidence="1">
    <location>
        <begin position="76"/>
        <end position="101"/>
    </location>
</feature>
<proteinExistence type="predicted"/>
<organism evidence="3 4">
    <name type="scientific">Anaerosolibacter carboniphilus</name>
    <dbReference type="NCBI Taxonomy" id="1417629"/>
    <lineage>
        <taxon>Bacteria</taxon>
        <taxon>Bacillati</taxon>
        <taxon>Bacillota</taxon>
        <taxon>Clostridia</taxon>
        <taxon>Peptostreptococcales</taxon>
        <taxon>Thermotaleaceae</taxon>
        <taxon>Anaerosolibacter</taxon>
    </lineage>
</organism>
<evidence type="ECO:0000313" key="3">
    <source>
        <dbReference type="EMBL" id="MBB6218272.1"/>
    </source>
</evidence>
<protein>
    <recommendedName>
        <fullName evidence="2">CAAX prenyl protease 2/Lysostaphin resistance protein A-like domain-containing protein</fullName>
    </recommendedName>
</protein>
<feature type="transmembrane region" description="Helical" evidence="1">
    <location>
        <begin position="12"/>
        <end position="31"/>
    </location>
</feature>
<dbReference type="AlphaFoldDB" id="A0A841L587"/>
<dbReference type="RefSeq" id="WP_184312763.1">
    <property type="nucleotide sequence ID" value="NZ_JACHEN010000035.1"/>
</dbReference>
<dbReference type="Pfam" id="PF02517">
    <property type="entry name" value="Rce1-like"/>
    <property type="match status" value="1"/>
</dbReference>
<accession>A0A841L587</accession>
<gene>
    <name evidence="3" type="ORF">HNQ80_004431</name>
</gene>
<keyword evidence="1" id="KW-1133">Transmembrane helix</keyword>
<evidence type="ECO:0000313" key="4">
    <source>
        <dbReference type="Proteomes" id="UP000579281"/>
    </source>
</evidence>
<keyword evidence="1" id="KW-0812">Transmembrane</keyword>
<comment type="caution">
    <text evidence="3">The sequence shown here is derived from an EMBL/GenBank/DDBJ whole genome shotgun (WGS) entry which is preliminary data.</text>
</comment>
<dbReference type="InterPro" id="IPR003675">
    <property type="entry name" value="Rce1/LyrA-like_dom"/>
</dbReference>
<feature type="transmembrane region" description="Helical" evidence="1">
    <location>
        <begin position="37"/>
        <end position="55"/>
    </location>
</feature>
<feature type="transmembrane region" description="Helical" evidence="1">
    <location>
        <begin position="195"/>
        <end position="216"/>
    </location>
</feature>
<feature type="transmembrane region" description="Helical" evidence="1">
    <location>
        <begin position="121"/>
        <end position="144"/>
    </location>
</feature>
<name>A0A841L587_9FIRM</name>
<reference evidence="3 4" key="1">
    <citation type="submission" date="2020-08" db="EMBL/GenBank/DDBJ databases">
        <title>Genomic Encyclopedia of Type Strains, Phase IV (KMG-IV): sequencing the most valuable type-strain genomes for metagenomic binning, comparative biology and taxonomic classification.</title>
        <authorList>
            <person name="Goeker M."/>
        </authorList>
    </citation>
    <scope>NUCLEOTIDE SEQUENCE [LARGE SCALE GENOMIC DNA]</scope>
    <source>
        <strain evidence="3 4">DSM 103526</strain>
    </source>
</reference>
<dbReference type="EMBL" id="JACHEN010000035">
    <property type="protein sequence ID" value="MBB6218272.1"/>
    <property type="molecule type" value="Genomic_DNA"/>
</dbReference>
<keyword evidence="1" id="KW-0472">Membrane</keyword>
<sequence length="322" mass="35907">MEKKKGMQVLSVNILYLVVALMLLTVGAFVQYKDVKIGLIITEYILVLLPVILFLKIKGESIKKVLRLKPLRAKHGFLIVLITIFSYPVALFFNLIAMTIMSTFGKLEQLPIPVADNFRDYIILMLIISVSAGICEETFFRGLMMRSYERLGKVNAIVLSAVLFGVFHFNLQNLLGPIVLGLIFGYLVYQTDSLYAGVIGHMANNGFAVTLGYGMMQLQKVLGNTVDASAQAMPNTIQLMMATLVIGFVAVLGGTAAFLLLRIIIRDTKEVEYREKLEEILLDEPIEDLPQKGNVSILSFIPVFITLIIFVSLGYMQIQRLS</sequence>
<dbReference type="GO" id="GO:0004175">
    <property type="term" value="F:endopeptidase activity"/>
    <property type="evidence" value="ECO:0007669"/>
    <property type="project" value="UniProtKB-ARBA"/>
</dbReference>